<feature type="signal peptide" evidence="1">
    <location>
        <begin position="1"/>
        <end position="20"/>
    </location>
</feature>
<dbReference type="AlphaFoldDB" id="A7WPV3"/>
<organism evidence="2">
    <name type="scientific">Karlodinium veneficum</name>
    <name type="common">Dinoflagellate</name>
    <name type="synonym">Karlodinium micrum</name>
    <dbReference type="NCBI Taxonomy" id="407301"/>
    <lineage>
        <taxon>Eukaryota</taxon>
        <taxon>Sar</taxon>
        <taxon>Alveolata</taxon>
        <taxon>Dinophyceae</taxon>
        <taxon>Gymnodiniales</taxon>
        <taxon>Kareniaceae</taxon>
        <taxon>Karlodinium</taxon>
    </lineage>
</organism>
<protein>
    <submittedName>
        <fullName evidence="2">Uncharacterized protein</fullName>
    </submittedName>
</protein>
<evidence type="ECO:0000256" key="1">
    <source>
        <dbReference type="SAM" id="SignalP"/>
    </source>
</evidence>
<accession>A7WPV3</accession>
<sequence>MLVLAFFAFLWQYILRKAHGSTTQTAREKIEKLRAYCDPILNQRVQNPLCSISAVLLAAHPISASRTVSRKRSATPRMQYSFYRLAKKEGRWTEHTKSIHEAERNNKHLEASRPAATPDYPIRCRKIATKVRRGSQATGKRQGWNTNYVQVEILNVTDGTSQMCTLQLSDECMRDIVELRYGSHICVLQSFRMFIEDIGGMAIFAETVIRFMQDEKGVDFSDPDWGLDDESIPFSTGFVNCRKVFDYYFDLPEYLLDNLPWQRHPEERPEESFPMMQGHSMMLAHFGPYFAEISSSPAMGASVKPANASQWSPKTSSRVMGMGNIGFHQRDPKDGRPDNAKVMFEGAPGGFYRYIAEVINDPIHPGGSPVNLDTMLTEKEDQECWDDQHIGYQQRQKFVDAYEDDWWPEPWPPPEE</sequence>
<name>A7WPV3_KARVE</name>
<dbReference type="EMBL" id="EF134159">
    <property type="protein sequence ID" value="ABV22273.1"/>
    <property type="molecule type" value="mRNA"/>
</dbReference>
<keyword evidence="1" id="KW-0732">Signal</keyword>
<feature type="chain" id="PRO_5002715521" evidence="1">
    <location>
        <begin position="21"/>
        <end position="416"/>
    </location>
</feature>
<evidence type="ECO:0000313" key="2">
    <source>
        <dbReference type="EMBL" id="ABV22273.1"/>
    </source>
</evidence>
<proteinExistence type="evidence at transcript level"/>
<reference evidence="2" key="1">
    <citation type="journal article" date="2007" name="Proc. Natl. Acad. Sci. U.S.A.">
        <title>Spliced leader RNA trans-splicing in dinoflagellates.</title>
        <authorList>
            <person name="Zhang H."/>
            <person name="Hou Y."/>
            <person name="Miranda L."/>
            <person name="Campbell D.A."/>
            <person name="Sturm N.R."/>
            <person name="Gaasterland T."/>
            <person name="Lin S."/>
        </authorList>
    </citation>
    <scope>NUCLEOTIDE SEQUENCE</scope>
    <source>
        <strain evidence="2">CCMP1975</strain>
    </source>
</reference>